<protein>
    <submittedName>
        <fullName evidence="1">Uncharacterized protein</fullName>
    </submittedName>
</protein>
<organism evidence="1 2">
    <name type="scientific">Paenibacillus cookii</name>
    <dbReference type="NCBI Taxonomy" id="157839"/>
    <lineage>
        <taxon>Bacteria</taxon>
        <taxon>Bacillati</taxon>
        <taxon>Bacillota</taxon>
        <taxon>Bacilli</taxon>
        <taxon>Bacillales</taxon>
        <taxon>Paenibacillaceae</taxon>
        <taxon>Paenibacillus</taxon>
    </lineage>
</organism>
<gene>
    <name evidence="1" type="ORF">J21TS3_00510</name>
</gene>
<accession>A0ABQ4LPN8</accession>
<evidence type="ECO:0000313" key="1">
    <source>
        <dbReference type="EMBL" id="GIO65230.1"/>
    </source>
</evidence>
<name>A0ABQ4LPN8_9BACL</name>
<evidence type="ECO:0000313" key="2">
    <source>
        <dbReference type="Proteomes" id="UP000680638"/>
    </source>
</evidence>
<dbReference type="EMBL" id="BORW01000001">
    <property type="protein sequence ID" value="GIO65230.1"/>
    <property type="molecule type" value="Genomic_DNA"/>
</dbReference>
<dbReference type="Proteomes" id="UP000680638">
    <property type="component" value="Unassembled WGS sequence"/>
</dbReference>
<sequence length="66" mass="7355">MQAIDPQGAVEADLLTDPSFHILNERQTLYFGRGFFAVQHQKTRFAADMKSLQPEGGNMANDESGR</sequence>
<comment type="caution">
    <text evidence="1">The sequence shown here is derived from an EMBL/GenBank/DDBJ whole genome shotgun (WGS) entry which is preliminary data.</text>
</comment>
<proteinExistence type="predicted"/>
<reference evidence="1 2" key="1">
    <citation type="submission" date="2021-03" db="EMBL/GenBank/DDBJ databases">
        <title>Antimicrobial resistance genes in bacteria isolated from Japanese honey, and their potential for conferring macrolide and lincosamide resistance in the American foulbrood pathogen Paenibacillus larvae.</title>
        <authorList>
            <person name="Okamoto M."/>
            <person name="Kumagai M."/>
            <person name="Kanamori H."/>
            <person name="Takamatsu D."/>
        </authorList>
    </citation>
    <scope>NUCLEOTIDE SEQUENCE [LARGE SCALE GENOMIC DNA]</scope>
    <source>
        <strain evidence="1 2">J21TS3</strain>
    </source>
</reference>
<keyword evidence="2" id="KW-1185">Reference proteome</keyword>